<dbReference type="KEGG" id="sfol:H3H32_16410"/>
<dbReference type="EMBL" id="CP059732">
    <property type="protein sequence ID" value="QMW06352.1"/>
    <property type="molecule type" value="Genomic_DNA"/>
</dbReference>
<organism evidence="1 2">
    <name type="scientific">Spirosoma foliorum</name>
    <dbReference type="NCBI Taxonomy" id="2710596"/>
    <lineage>
        <taxon>Bacteria</taxon>
        <taxon>Pseudomonadati</taxon>
        <taxon>Bacteroidota</taxon>
        <taxon>Cytophagia</taxon>
        <taxon>Cytophagales</taxon>
        <taxon>Cytophagaceae</taxon>
        <taxon>Spirosoma</taxon>
    </lineage>
</organism>
<evidence type="ECO:0000313" key="2">
    <source>
        <dbReference type="Proteomes" id="UP000515369"/>
    </source>
</evidence>
<dbReference type="RefSeq" id="WP_182463721.1">
    <property type="nucleotide sequence ID" value="NZ_CP059732.1"/>
</dbReference>
<name>A0A7G5H5G0_9BACT</name>
<protein>
    <submittedName>
        <fullName evidence="1">Uncharacterized protein</fullName>
    </submittedName>
</protein>
<dbReference type="Proteomes" id="UP000515369">
    <property type="component" value="Chromosome"/>
</dbReference>
<dbReference type="AlphaFoldDB" id="A0A7G5H5G0"/>
<sequence length="489" mass="53981">MSITKIHIPPLQFGFASTYWATRSFSLAGLGRSFNYTPRIALPPQTFVDKGCSTVNINAGYAGGPSGHVGEYTSVNRANRSVFLGPEYIQDSMGMKHFSDFTLDDCRTAANYAWNRANGYGVITSGAQEGRFDNDYWAQLTAYSLDAYKNLSRAWGELMVANPGMMYVGCYDGIVYLDMSDTQANFRNALSSNANALAYMIAHNYGPNPYFQQGLYAYHPPLLNLYFRSSTDLNQKYAEVRLAIQLAKMALAAVGKSWPVTVFVFPGKTEFVSHVGEGYSELMKRDTPGGGTMEEYGFPGYSHAFQWDQTFTALANAEIYYGWEDTLIWGTDPSIVPPDIIRGDGIAIRKHYGGTVTVQAVGPTPYQDGVTYPFSPNYEGHSDLAPIAAEMYAYVARYGGQNAQLVRHRKAGTSTWCSNDYGYLADRYFAKEPVVDCARTGNLGWVKVSDYCSEMTDPYDLEIDVGSGQTVTVPVDSHGVNLFTFNLAS</sequence>
<reference evidence="1 2" key="1">
    <citation type="submission" date="2020-07" db="EMBL/GenBank/DDBJ databases">
        <title>Spirosoma foliorum sp. nov., isolated from the leaves on the Nejang mountain Korea, Republic of.</title>
        <authorList>
            <person name="Ho H."/>
            <person name="Lee Y.-J."/>
            <person name="Nurcahyanto D.-A."/>
            <person name="Kim S.-G."/>
        </authorList>
    </citation>
    <scope>NUCLEOTIDE SEQUENCE [LARGE SCALE GENOMIC DNA]</scope>
    <source>
        <strain evidence="1 2">PL0136</strain>
    </source>
</reference>
<evidence type="ECO:0000313" key="1">
    <source>
        <dbReference type="EMBL" id="QMW06352.1"/>
    </source>
</evidence>
<accession>A0A7G5H5G0</accession>
<gene>
    <name evidence="1" type="ORF">H3H32_16410</name>
</gene>
<keyword evidence="2" id="KW-1185">Reference proteome</keyword>
<proteinExistence type="predicted"/>